<sequence>YSSGPPFHSGSSPLSRNLARIISSSVLPANLGTDATPLDPKPRLLPAVSLPPPPSPLLLPVALRSPAILHPHPLVLGPGECPPDRSPLIGTSARLPCGESPRRSPPFSVTPRHLTVIEPDRYIADPVAYAAYPSHSSWSQPRLMSPCVCLCVCMCGWVGGWVAQADAGGTHAGIPASLLAHAVLHDVAVCHRLGHGGDPAGSL</sequence>
<dbReference type="Proteomes" id="UP001207468">
    <property type="component" value="Unassembled WGS sequence"/>
</dbReference>
<reference evidence="1" key="1">
    <citation type="submission" date="2021-03" db="EMBL/GenBank/DDBJ databases">
        <title>Evolutionary priming and transition to the ectomycorrhizal habit in an iconic lineage of mushroom-forming fungi: is preadaptation a requirement?</title>
        <authorList>
            <consortium name="DOE Joint Genome Institute"/>
            <person name="Looney B.P."/>
            <person name="Miyauchi S."/>
            <person name="Morin E."/>
            <person name="Drula E."/>
            <person name="Courty P.E."/>
            <person name="Chicoki N."/>
            <person name="Fauchery L."/>
            <person name="Kohler A."/>
            <person name="Kuo A."/>
            <person name="LaButti K."/>
            <person name="Pangilinan J."/>
            <person name="Lipzen A."/>
            <person name="Riley R."/>
            <person name="Andreopoulos W."/>
            <person name="He G."/>
            <person name="Johnson J."/>
            <person name="Barry K.W."/>
            <person name="Grigoriev I.V."/>
            <person name="Nagy L."/>
            <person name="Hibbett D."/>
            <person name="Henrissat B."/>
            <person name="Matheny P.B."/>
            <person name="Labbe J."/>
            <person name="Martin A.F."/>
        </authorList>
    </citation>
    <scope>NUCLEOTIDE SEQUENCE</scope>
    <source>
        <strain evidence="1">BPL698</strain>
    </source>
</reference>
<evidence type="ECO:0000313" key="2">
    <source>
        <dbReference type="Proteomes" id="UP001207468"/>
    </source>
</evidence>
<comment type="caution">
    <text evidence="1">The sequence shown here is derived from an EMBL/GenBank/DDBJ whole genome shotgun (WGS) entry which is preliminary data.</text>
</comment>
<protein>
    <submittedName>
        <fullName evidence="1">Uncharacterized protein</fullName>
    </submittedName>
</protein>
<organism evidence="1 2">
    <name type="scientific">Russula earlei</name>
    <dbReference type="NCBI Taxonomy" id="71964"/>
    <lineage>
        <taxon>Eukaryota</taxon>
        <taxon>Fungi</taxon>
        <taxon>Dikarya</taxon>
        <taxon>Basidiomycota</taxon>
        <taxon>Agaricomycotina</taxon>
        <taxon>Agaricomycetes</taxon>
        <taxon>Russulales</taxon>
        <taxon>Russulaceae</taxon>
        <taxon>Russula</taxon>
    </lineage>
</organism>
<keyword evidence="2" id="KW-1185">Reference proteome</keyword>
<feature type="non-terminal residue" evidence="1">
    <location>
        <position position="1"/>
    </location>
</feature>
<dbReference type="EMBL" id="JAGFNK010000272">
    <property type="protein sequence ID" value="KAI9454495.1"/>
    <property type="molecule type" value="Genomic_DNA"/>
</dbReference>
<evidence type="ECO:0000313" key="1">
    <source>
        <dbReference type="EMBL" id="KAI9454495.1"/>
    </source>
</evidence>
<name>A0ACC0U036_9AGAM</name>
<accession>A0ACC0U036</accession>
<gene>
    <name evidence="1" type="ORF">F5148DRAFT_1326557</name>
</gene>
<proteinExistence type="predicted"/>